<dbReference type="Pfam" id="PF07679">
    <property type="entry name" value="I-set"/>
    <property type="match status" value="1"/>
</dbReference>
<dbReference type="SUPFAM" id="SSF48726">
    <property type="entry name" value="Immunoglobulin"/>
    <property type="match status" value="2"/>
</dbReference>
<accession>A0A6H5IQ31</accession>
<gene>
    <name evidence="3" type="ORF">TBRA_LOCUS11132</name>
</gene>
<dbReference type="InterPro" id="IPR007110">
    <property type="entry name" value="Ig-like_dom"/>
</dbReference>
<reference evidence="3 4" key="1">
    <citation type="submission" date="2020-02" db="EMBL/GenBank/DDBJ databases">
        <authorList>
            <person name="Ferguson B K."/>
        </authorList>
    </citation>
    <scope>NUCLEOTIDE SEQUENCE [LARGE SCALE GENOMIC DNA]</scope>
</reference>
<keyword evidence="4" id="KW-1185">Reference proteome</keyword>
<dbReference type="FunFam" id="2.60.40.10:FF:000129">
    <property type="entry name" value="CLUMA_CG018772, isoform A"/>
    <property type="match status" value="1"/>
</dbReference>
<dbReference type="InterPro" id="IPR013106">
    <property type="entry name" value="Ig_V-set"/>
</dbReference>
<dbReference type="InterPro" id="IPR037448">
    <property type="entry name" value="Zig-8"/>
</dbReference>
<dbReference type="Proteomes" id="UP000479190">
    <property type="component" value="Unassembled WGS sequence"/>
</dbReference>
<evidence type="ECO:0000256" key="1">
    <source>
        <dbReference type="SAM" id="MobiDB-lite"/>
    </source>
</evidence>
<proteinExistence type="predicted"/>
<dbReference type="PROSITE" id="PS50835">
    <property type="entry name" value="IG_LIKE"/>
    <property type="match status" value="2"/>
</dbReference>
<dbReference type="SMART" id="SM00409">
    <property type="entry name" value="IG"/>
    <property type="match status" value="2"/>
</dbReference>
<name>A0A6H5IQ31_9HYME</name>
<feature type="domain" description="Ig-like" evidence="2">
    <location>
        <begin position="227"/>
        <end position="314"/>
    </location>
</feature>
<organism evidence="3 4">
    <name type="scientific">Trichogramma brassicae</name>
    <dbReference type="NCBI Taxonomy" id="86971"/>
    <lineage>
        <taxon>Eukaryota</taxon>
        <taxon>Metazoa</taxon>
        <taxon>Ecdysozoa</taxon>
        <taxon>Arthropoda</taxon>
        <taxon>Hexapoda</taxon>
        <taxon>Insecta</taxon>
        <taxon>Pterygota</taxon>
        <taxon>Neoptera</taxon>
        <taxon>Endopterygota</taxon>
        <taxon>Hymenoptera</taxon>
        <taxon>Apocrita</taxon>
        <taxon>Proctotrupomorpha</taxon>
        <taxon>Chalcidoidea</taxon>
        <taxon>Trichogrammatidae</taxon>
        <taxon>Trichogramma</taxon>
    </lineage>
</organism>
<dbReference type="InterPro" id="IPR003598">
    <property type="entry name" value="Ig_sub2"/>
</dbReference>
<feature type="compositionally biased region" description="Gly residues" evidence="1">
    <location>
        <begin position="1"/>
        <end position="14"/>
    </location>
</feature>
<feature type="domain" description="Ig-like" evidence="2">
    <location>
        <begin position="330"/>
        <end position="423"/>
    </location>
</feature>
<dbReference type="SMART" id="SM00406">
    <property type="entry name" value="IGv"/>
    <property type="match status" value="2"/>
</dbReference>
<dbReference type="Pfam" id="PF13927">
    <property type="entry name" value="Ig_3"/>
    <property type="match status" value="1"/>
</dbReference>
<dbReference type="EMBL" id="CADCXV010000958">
    <property type="protein sequence ID" value="CAB0039389.1"/>
    <property type="molecule type" value="Genomic_DNA"/>
</dbReference>
<sequence>MCGSRRGGGRGGSGRAAVSRLPTDARPFRPKAISWRARASEPYIAVQVCSSITEQESVAREAATLHVVKIKVNTETLLLGHRSPELAARAARNRLKLARALATCECARQPQVSSLKLYSPSQLNVIENSLELVQQRPLPNERSVARRGTQQAITKPKFRYACAALHTNRCALHKSENHQFPLLRGARPIRAQTQTQPHFNLCASSCICVSTRSHSLVKRYGGLYTGPYIDAQNVTNVTVQMGTHAYLPCKVRQIGNKSVSWVRTKDTHILSVDRTVFIADERFQSQFYDQTNTWTLLVKYAQPHDEGEYECQISMEPKLSHIVNLVVVVPKIEILGDKDRYVKTGSTVMLQCVVKNSLEIPFYVFWYHHERQLQERRGKMSIQTKLIDGTNDTSSNLTIYYAGPEDSGNYTCRPSNLEAISVQLHVLNGEHPAAIQRGVSSVPGCCRLFCWLASALSLSASESERVRICGLILLGLAVATTQTYLPSAR</sequence>
<evidence type="ECO:0000313" key="4">
    <source>
        <dbReference type="Proteomes" id="UP000479190"/>
    </source>
</evidence>
<dbReference type="OrthoDB" id="8049355at2759"/>
<dbReference type="PANTHER" id="PTHR23279">
    <property type="entry name" value="DEFECTIVE PROBOSCIS EXTENSION RESPONSE DPR -RELATED"/>
    <property type="match status" value="1"/>
</dbReference>
<evidence type="ECO:0000313" key="3">
    <source>
        <dbReference type="EMBL" id="CAB0039389.1"/>
    </source>
</evidence>
<dbReference type="InterPro" id="IPR036179">
    <property type="entry name" value="Ig-like_dom_sf"/>
</dbReference>
<dbReference type="GO" id="GO:0050808">
    <property type="term" value="P:synapse organization"/>
    <property type="evidence" value="ECO:0007669"/>
    <property type="project" value="TreeGrafter"/>
</dbReference>
<evidence type="ECO:0000259" key="2">
    <source>
        <dbReference type="PROSITE" id="PS50835"/>
    </source>
</evidence>
<dbReference type="InterPro" id="IPR013098">
    <property type="entry name" value="Ig_I-set"/>
</dbReference>
<dbReference type="Gene3D" id="2.60.40.10">
    <property type="entry name" value="Immunoglobulins"/>
    <property type="match status" value="2"/>
</dbReference>
<protein>
    <recommendedName>
        <fullName evidence="2">Ig-like domain-containing protein</fullName>
    </recommendedName>
</protein>
<dbReference type="AlphaFoldDB" id="A0A6H5IQ31"/>
<dbReference type="PANTHER" id="PTHR23279:SF21">
    <property type="entry name" value="DEFECTIVE PROBOSCIS EXTENSION RESPONSE 11, ISOFORM B-RELATED"/>
    <property type="match status" value="1"/>
</dbReference>
<feature type="region of interest" description="Disordered" evidence="1">
    <location>
        <begin position="1"/>
        <end position="23"/>
    </location>
</feature>
<dbReference type="GO" id="GO:0032589">
    <property type="term" value="C:neuron projection membrane"/>
    <property type="evidence" value="ECO:0007669"/>
    <property type="project" value="TreeGrafter"/>
</dbReference>
<dbReference type="InterPro" id="IPR003599">
    <property type="entry name" value="Ig_sub"/>
</dbReference>
<dbReference type="SMART" id="SM00408">
    <property type="entry name" value="IGc2"/>
    <property type="match status" value="2"/>
</dbReference>
<dbReference type="InterPro" id="IPR013783">
    <property type="entry name" value="Ig-like_fold"/>
</dbReference>